<keyword evidence="4" id="KW-1185">Reference proteome</keyword>
<organism evidence="3 4">
    <name type="scientific">Marivita hallyeonensis</name>
    <dbReference type="NCBI Taxonomy" id="996342"/>
    <lineage>
        <taxon>Bacteria</taxon>
        <taxon>Pseudomonadati</taxon>
        <taxon>Pseudomonadota</taxon>
        <taxon>Alphaproteobacteria</taxon>
        <taxon>Rhodobacterales</taxon>
        <taxon>Roseobacteraceae</taxon>
        <taxon>Marivita</taxon>
    </lineage>
</organism>
<sequence length="427" mass="49100">MIPRVGPGGSSFQGAGLYYLHDKDALTSERVAFTHTLNTHTDSPDRSLKLMAWTALHQRELKQAAGVVATGRKLEKPVYTYSLAWAQDETPSREEMVRAAQDSLKALGMEDRQAVLVSHNDTQHPHIHVILNRVHPEHGRAASTSKDHLKLSKWAEAYERDQGKIRVHARVNHNARRDRGQFVKNENITREEYDWVKQHRSLDPEAIRDARSSRQANEASELRNRLTRRQSALEASLRREYAKPRAKLDKEISALEERIGKKGLFRAVVRKLFGAEKRDQTQLASLTASRKAIEARMAERRDALKQDYARDWEKMERRHAAERIRDERMIERKRSEGSRGRSGEVARKSFRVRANAETAQHAPAPSERDRMAKALSDAARKAESEGDGKTREVSDKRLERAKRRAEGAKRSRSRPRNRDHDKGYERE</sequence>
<dbReference type="AlphaFoldDB" id="A0A1M5Y9I2"/>
<dbReference type="InterPro" id="IPR005094">
    <property type="entry name" value="Endonuclease_MobA/VirD2"/>
</dbReference>
<evidence type="ECO:0000313" key="4">
    <source>
        <dbReference type="Proteomes" id="UP000184221"/>
    </source>
</evidence>
<proteinExistence type="predicted"/>
<dbReference type="Pfam" id="PF03432">
    <property type="entry name" value="Relaxase"/>
    <property type="match status" value="1"/>
</dbReference>
<accession>A0A1M5Y9I2</accession>
<name>A0A1M5Y9I2_9RHOB</name>
<feature type="compositionally biased region" description="Basic and acidic residues" evidence="1">
    <location>
        <begin position="366"/>
        <end position="409"/>
    </location>
</feature>
<evidence type="ECO:0000256" key="1">
    <source>
        <dbReference type="SAM" id="MobiDB-lite"/>
    </source>
</evidence>
<dbReference type="EMBL" id="FQXC01000014">
    <property type="protein sequence ID" value="SHI08494.1"/>
    <property type="molecule type" value="Genomic_DNA"/>
</dbReference>
<reference evidence="3 4" key="1">
    <citation type="submission" date="2016-11" db="EMBL/GenBank/DDBJ databases">
        <authorList>
            <person name="Jaros S."/>
            <person name="Januszkiewicz K."/>
            <person name="Wedrychowicz H."/>
        </authorList>
    </citation>
    <scope>NUCLEOTIDE SEQUENCE [LARGE SCALE GENOMIC DNA]</scope>
    <source>
        <strain evidence="3 4">DSM 29431</strain>
    </source>
</reference>
<protein>
    <submittedName>
        <fullName evidence="3">Relaxase/Mobilisation nuclease domain-containing protein</fullName>
    </submittedName>
</protein>
<feature type="compositionally biased region" description="Basic and acidic residues" evidence="1">
    <location>
        <begin position="329"/>
        <end position="347"/>
    </location>
</feature>
<evidence type="ECO:0000313" key="3">
    <source>
        <dbReference type="EMBL" id="SHI08494.1"/>
    </source>
</evidence>
<feature type="domain" description="MobA/VirD2-like nuclease" evidence="2">
    <location>
        <begin position="42"/>
        <end position="163"/>
    </location>
</feature>
<dbReference type="OrthoDB" id="279005at2"/>
<dbReference type="STRING" id="996342.SAMN05443551_0165"/>
<feature type="region of interest" description="Disordered" evidence="1">
    <location>
        <begin position="329"/>
        <end position="427"/>
    </location>
</feature>
<evidence type="ECO:0000259" key="2">
    <source>
        <dbReference type="Pfam" id="PF03432"/>
    </source>
</evidence>
<gene>
    <name evidence="3" type="ORF">SAMN05443551_0165</name>
</gene>
<dbReference type="Proteomes" id="UP000184221">
    <property type="component" value="Unassembled WGS sequence"/>
</dbReference>
<feature type="compositionally biased region" description="Basic and acidic residues" evidence="1">
    <location>
        <begin position="416"/>
        <end position="427"/>
    </location>
</feature>
<dbReference type="RefSeq" id="WP_072780248.1">
    <property type="nucleotide sequence ID" value="NZ_FQXC01000014.1"/>
</dbReference>